<feature type="region of interest" description="Disordered" evidence="1">
    <location>
        <begin position="238"/>
        <end position="269"/>
    </location>
</feature>
<feature type="non-terminal residue" evidence="2">
    <location>
        <position position="282"/>
    </location>
</feature>
<proteinExistence type="predicted"/>
<evidence type="ECO:0000313" key="2">
    <source>
        <dbReference type="EMBL" id="JAT69903.1"/>
    </source>
</evidence>
<gene>
    <name evidence="2" type="ORF">g.29294</name>
</gene>
<dbReference type="EMBL" id="GDKF01008719">
    <property type="protein sequence ID" value="JAT69903.1"/>
    <property type="molecule type" value="Transcribed_RNA"/>
</dbReference>
<feature type="non-terminal residue" evidence="2">
    <location>
        <position position="1"/>
    </location>
</feature>
<organism evidence="2">
    <name type="scientific">Auxenochlorella protothecoides</name>
    <name type="common">Green microalga</name>
    <name type="synonym">Chlorella protothecoides</name>
    <dbReference type="NCBI Taxonomy" id="3075"/>
    <lineage>
        <taxon>Eukaryota</taxon>
        <taxon>Viridiplantae</taxon>
        <taxon>Chlorophyta</taxon>
        <taxon>core chlorophytes</taxon>
        <taxon>Trebouxiophyceae</taxon>
        <taxon>Chlorellales</taxon>
        <taxon>Chlorellaceae</taxon>
        <taxon>Auxenochlorella</taxon>
    </lineage>
</organism>
<feature type="region of interest" description="Disordered" evidence="1">
    <location>
        <begin position="28"/>
        <end position="56"/>
    </location>
</feature>
<accession>A0A1D1ZT77</accession>
<evidence type="ECO:0000256" key="1">
    <source>
        <dbReference type="SAM" id="MobiDB-lite"/>
    </source>
</evidence>
<name>A0A1D1ZT77_AUXPR</name>
<dbReference type="AlphaFoldDB" id="A0A1D1ZT77"/>
<reference evidence="2" key="1">
    <citation type="submission" date="2015-08" db="EMBL/GenBank/DDBJ databases">
        <authorList>
            <person name="Babu N.S."/>
            <person name="Beckwith C.J."/>
            <person name="Beseler K.G."/>
            <person name="Brison A."/>
            <person name="Carone J.V."/>
            <person name="Caskin T.P."/>
            <person name="Diamond M."/>
            <person name="Durham M.E."/>
            <person name="Foxe J.M."/>
            <person name="Go M."/>
            <person name="Henderson B.A."/>
            <person name="Jones I.B."/>
            <person name="McGettigan J.A."/>
            <person name="Micheletti S.J."/>
            <person name="Nasrallah M.E."/>
            <person name="Ortiz D."/>
            <person name="Piller C.R."/>
            <person name="Privatt S.R."/>
            <person name="Schneider S.L."/>
            <person name="Sharp S."/>
            <person name="Smith T.C."/>
            <person name="Stanton J.D."/>
            <person name="Ullery H.E."/>
            <person name="Wilson R.J."/>
            <person name="Serrano M.G."/>
            <person name="Buck G."/>
            <person name="Lee V."/>
            <person name="Wang Y."/>
            <person name="Carvalho R."/>
            <person name="Voegtly L."/>
            <person name="Shi R."/>
            <person name="Duckworth R."/>
            <person name="Johnson A."/>
            <person name="Loviza R."/>
            <person name="Walstead R."/>
            <person name="Shah Z."/>
            <person name="Kiflezghi M."/>
            <person name="Wade K."/>
            <person name="Ball S.L."/>
            <person name="Bradley K.W."/>
            <person name="Asai D.J."/>
            <person name="Bowman C.A."/>
            <person name="Russell D.A."/>
            <person name="Pope W.H."/>
            <person name="Jacobs-Sera D."/>
            <person name="Hendrix R.W."/>
            <person name="Hatfull G.F."/>
        </authorList>
    </citation>
    <scope>NUCLEOTIDE SEQUENCE</scope>
</reference>
<protein>
    <submittedName>
        <fullName evidence="2">Uncharacterized protein</fullName>
    </submittedName>
</protein>
<sequence length="282" mass="29195">GRMAHTFTPRPLEGVCVCTRLFSRLQPRPCTAPDMGPSPTKVSQLPTSGPVGPGPRRMVSPIFSRCVVKVSAVTKPAPRTHLPARPAEHLPRQAAARAPRPGFPGNLLQSVWPNSSKPLPDVVDMHQLAQETVERASQIDTSQVGGAQADLSSALRPASLLELRYVRLLSSLSALSYGLSAWKPGWLARRHGLTLVATSTACAAALATPGGQALAAAGDSDAMAPEPALVRQRCAALAPREAEHEGEDATPGGAAGSTDTATRPGIDRVGTSLAAARAAAAA</sequence>